<keyword evidence="6" id="KW-1133">Transmembrane helix</keyword>
<evidence type="ECO:0000259" key="9">
    <source>
        <dbReference type="PROSITE" id="PS50011"/>
    </source>
</evidence>
<dbReference type="Pfam" id="PF07714">
    <property type="entry name" value="PK_Tyr_Ser-Thr"/>
    <property type="match status" value="2"/>
</dbReference>
<keyword evidence="11" id="KW-1185">Reference proteome</keyword>
<evidence type="ECO:0000256" key="4">
    <source>
        <dbReference type="ARBA" id="ARBA00022741"/>
    </source>
</evidence>
<dbReference type="Proteomes" id="UP001159427">
    <property type="component" value="Unassembled WGS sequence"/>
</dbReference>
<accession>A0ABN8QWZ5</accession>
<proteinExistence type="predicted"/>
<evidence type="ECO:0000256" key="8">
    <source>
        <dbReference type="ARBA" id="ARBA00023170"/>
    </source>
</evidence>
<sequence>MRTEFIENLGQGAFSKVQKAKLKDGLEYFDLEKASRSEMTVAIKQLRDGASEEEKRQFLDEIELMKEVGKHQNVVSFLGCWTTTKPFLLILECVAHGDLLRWLRRKRSQISSSTLRNAEASSKNEELYAGARKQSVTAHQVRCRPKQSTAKRQEPCVSQSVLISAASQVNGTDVKRIDTNEDCLGLHRTSKVRVSMVRNYYHFKDLVIVSSSNCWSFGVVMWEIATLGGSPYPLLNNIDVMRRLKTEYRMEKPDLCPDDL</sequence>
<evidence type="ECO:0000313" key="11">
    <source>
        <dbReference type="Proteomes" id="UP001159427"/>
    </source>
</evidence>
<gene>
    <name evidence="10" type="ORF">PEVE_00007818</name>
</gene>
<dbReference type="InterPro" id="IPR050122">
    <property type="entry name" value="RTK"/>
</dbReference>
<dbReference type="InterPro" id="IPR001245">
    <property type="entry name" value="Ser-Thr/Tyr_kinase_cat_dom"/>
</dbReference>
<dbReference type="PROSITE" id="PS50011">
    <property type="entry name" value="PROTEIN_KINASE_DOM"/>
    <property type="match status" value="1"/>
</dbReference>
<dbReference type="InterPro" id="IPR000719">
    <property type="entry name" value="Prot_kinase_dom"/>
</dbReference>
<dbReference type="PANTHER" id="PTHR24416">
    <property type="entry name" value="TYROSINE-PROTEIN KINASE RECEPTOR"/>
    <property type="match status" value="1"/>
</dbReference>
<dbReference type="SUPFAM" id="SSF56112">
    <property type="entry name" value="Protein kinase-like (PK-like)"/>
    <property type="match status" value="2"/>
</dbReference>
<dbReference type="InterPro" id="IPR011009">
    <property type="entry name" value="Kinase-like_dom_sf"/>
</dbReference>
<organism evidence="10 11">
    <name type="scientific">Porites evermanni</name>
    <dbReference type="NCBI Taxonomy" id="104178"/>
    <lineage>
        <taxon>Eukaryota</taxon>
        <taxon>Metazoa</taxon>
        <taxon>Cnidaria</taxon>
        <taxon>Anthozoa</taxon>
        <taxon>Hexacorallia</taxon>
        <taxon>Scleractinia</taxon>
        <taxon>Fungiina</taxon>
        <taxon>Poritidae</taxon>
        <taxon>Porites</taxon>
    </lineage>
</organism>
<evidence type="ECO:0000313" key="10">
    <source>
        <dbReference type="EMBL" id="CAH3171310.1"/>
    </source>
</evidence>
<dbReference type="EMBL" id="CALNXI010001524">
    <property type="protein sequence ID" value="CAH3171310.1"/>
    <property type="molecule type" value="Genomic_DNA"/>
</dbReference>
<dbReference type="Gene3D" id="1.10.510.10">
    <property type="entry name" value="Transferase(Phosphotransferase) domain 1"/>
    <property type="match status" value="1"/>
</dbReference>
<keyword evidence="3" id="KW-0732">Signal</keyword>
<evidence type="ECO:0000256" key="7">
    <source>
        <dbReference type="ARBA" id="ARBA00023136"/>
    </source>
</evidence>
<evidence type="ECO:0000256" key="1">
    <source>
        <dbReference type="ARBA" id="ARBA00004370"/>
    </source>
</evidence>
<evidence type="ECO:0000256" key="2">
    <source>
        <dbReference type="ARBA" id="ARBA00022692"/>
    </source>
</evidence>
<dbReference type="PRINTS" id="PR00109">
    <property type="entry name" value="TYRKINASE"/>
</dbReference>
<dbReference type="PANTHER" id="PTHR24416:SF550">
    <property type="entry name" value="FIBROBLAST GROWTH FACTOR RECEPTOR HOMOLOG 1-RELATED"/>
    <property type="match status" value="1"/>
</dbReference>
<evidence type="ECO:0000256" key="6">
    <source>
        <dbReference type="ARBA" id="ARBA00022989"/>
    </source>
</evidence>
<feature type="domain" description="Protein kinase" evidence="9">
    <location>
        <begin position="3"/>
        <end position="260"/>
    </location>
</feature>
<keyword evidence="4" id="KW-0547">Nucleotide-binding</keyword>
<keyword evidence="8" id="KW-0675">Receptor</keyword>
<keyword evidence="2" id="KW-0812">Transmembrane</keyword>
<keyword evidence="5" id="KW-0067">ATP-binding</keyword>
<protein>
    <recommendedName>
        <fullName evidence="9">Protein kinase domain-containing protein</fullName>
    </recommendedName>
</protein>
<name>A0ABN8QWZ5_9CNID</name>
<comment type="subcellular location">
    <subcellularLocation>
        <location evidence="1">Membrane</location>
    </subcellularLocation>
</comment>
<evidence type="ECO:0000256" key="5">
    <source>
        <dbReference type="ARBA" id="ARBA00022840"/>
    </source>
</evidence>
<evidence type="ECO:0000256" key="3">
    <source>
        <dbReference type="ARBA" id="ARBA00022729"/>
    </source>
</evidence>
<reference evidence="10 11" key="1">
    <citation type="submission" date="2022-05" db="EMBL/GenBank/DDBJ databases">
        <authorList>
            <consortium name="Genoscope - CEA"/>
            <person name="William W."/>
        </authorList>
    </citation>
    <scope>NUCLEOTIDE SEQUENCE [LARGE SCALE GENOMIC DNA]</scope>
</reference>
<keyword evidence="7" id="KW-0472">Membrane</keyword>
<comment type="caution">
    <text evidence="10">The sequence shown here is derived from an EMBL/GenBank/DDBJ whole genome shotgun (WGS) entry which is preliminary data.</text>
</comment>
<dbReference type="Gene3D" id="3.30.200.20">
    <property type="entry name" value="Phosphorylase Kinase, domain 1"/>
    <property type="match status" value="1"/>
</dbReference>